<organism evidence="2 3">
    <name type="scientific">Flavobacterium procerum</name>
    <dbReference type="NCBI Taxonomy" id="1455569"/>
    <lineage>
        <taxon>Bacteria</taxon>
        <taxon>Pseudomonadati</taxon>
        <taxon>Bacteroidota</taxon>
        <taxon>Flavobacteriia</taxon>
        <taxon>Flavobacteriales</taxon>
        <taxon>Flavobacteriaceae</taxon>
        <taxon>Flavobacterium</taxon>
    </lineage>
</organism>
<proteinExistence type="predicted"/>
<dbReference type="RefSeq" id="WP_379686189.1">
    <property type="nucleotide sequence ID" value="NZ_JBHLYW010000007.1"/>
</dbReference>
<protein>
    <submittedName>
        <fullName evidence="2">Uncharacterized protein</fullName>
    </submittedName>
</protein>
<feature type="chain" id="PRO_5046987873" evidence="1">
    <location>
        <begin position="22"/>
        <end position="136"/>
    </location>
</feature>
<sequence length="136" mass="15484">MRVIKITILLFAIVFSTNLLSAQEKEEQIIKAISFEKGEIILNNKIAFFYLKDGNNFSISDLKNKEVISGQINSVGNGKFSSIITFIASDKKFSNERIIGRNDLIFALAENNVIKEDFRIDEVKLASFIEKYNQLK</sequence>
<keyword evidence="3" id="KW-1185">Reference proteome</keyword>
<evidence type="ECO:0000313" key="3">
    <source>
        <dbReference type="Proteomes" id="UP001589734"/>
    </source>
</evidence>
<comment type="caution">
    <text evidence="2">The sequence shown here is derived from an EMBL/GenBank/DDBJ whole genome shotgun (WGS) entry which is preliminary data.</text>
</comment>
<dbReference type="EMBL" id="JBHLYW010000007">
    <property type="protein sequence ID" value="MFC0077132.1"/>
    <property type="molecule type" value="Genomic_DNA"/>
</dbReference>
<accession>A0ABV6BR70</accession>
<keyword evidence="1" id="KW-0732">Signal</keyword>
<name>A0ABV6BR70_9FLAO</name>
<feature type="signal peptide" evidence="1">
    <location>
        <begin position="1"/>
        <end position="21"/>
    </location>
</feature>
<reference evidence="2 3" key="1">
    <citation type="submission" date="2024-09" db="EMBL/GenBank/DDBJ databases">
        <authorList>
            <person name="Sun Q."/>
            <person name="Mori K."/>
        </authorList>
    </citation>
    <scope>NUCLEOTIDE SEQUENCE [LARGE SCALE GENOMIC DNA]</scope>
    <source>
        <strain evidence="2 3">CGMCC 1.12926</strain>
    </source>
</reference>
<gene>
    <name evidence="2" type="ORF">ACFFLS_08770</name>
</gene>
<evidence type="ECO:0000313" key="2">
    <source>
        <dbReference type="EMBL" id="MFC0077132.1"/>
    </source>
</evidence>
<evidence type="ECO:0000256" key="1">
    <source>
        <dbReference type="SAM" id="SignalP"/>
    </source>
</evidence>
<dbReference type="Proteomes" id="UP001589734">
    <property type="component" value="Unassembled WGS sequence"/>
</dbReference>